<proteinExistence type="inferred from homology"/>
<feature type="region of interest" description="Disordered" evidence="4">
    <location>
        <begin position="540"/>
        <end position="630"/>
    </location>
</feature>
<keyword evidence="2 3" id="KW-0808">Transferase</keyword>
<dbReference type="PANTHER" id="PTHR13132:SF29">
    <property type="entry name" value="ALPHA-(1,6)-FUCOSYLTRANSFERASE"/>
    <property type="match status" value="1"/>
</dbReference>
<evidence type="ECO:0000313" key="7">
    <source>
        <dbReference type="Proteomes" id="UP000801492"/>
    </source>
</evidence>
<dbReference type="Pfam" id="PF19745">
    <property type="entry name" value="FUT8_N_cat"/>
    <property type="match status" value="2"/>
</dbReference>
<feature type="domain" description="GT23" evidence="5">
    <location>
        <begin position="200"/>
        <end position="452"/>
    </location>
</feature>
<dbReference type="InterPro" id="IPR027350">
    <property type="entry name" value="GT23_dom"/>
</dbReference>
<dbReference type="InterPro" id="IPR045573">
    <property type="entry name" value="Fut8_N_cat"/>
</dbReference>
<dbReference type="AlphaFoldDB" id="A0A8K0CBK0"/>
<evidence type="ECO:0000313" key="6">
    <source>
        <dbReference type="EMBL" id="KAF2881553.1"/>
    </source>
</evidence>
<reference evidence="6" key="1">
    <citation type="submission" date="2019-08" db="EMBL/GenBank/DDBJ databases">
        <title>The genome of the North American firefly Photinus pyralis.</title>
        <authorList>
            <consortium name="Photinus pyralis genome working group"/>
            <person name="Fallon T.R."/>
            <person name="Sander Lower S.E."/>
            <person name="Weng J.-K."/>
        </authorList>
    </citation>
    <scope>NUCLEOTIDE SEQUENCE</scope>
    <source>
        <strain evidence="6">TRF0915ILg1</strain>
        <tissue evidence="6">Whole body</tissue>
    </source>
</reference>
<feature type="region of interest" description="Important for donor substrate binding" evidence="3">
    <location>
        <begin position="353"/>
        <end position="354"/>
    </location>
</feature>
<organism evidence="6 7">
    <name type="scientific">Ignelater luminosus</name>
    <name type="common">Cucubano</name>
    <name type="synonym">Pyrophorus luminosus</name>
    <dbReference type="NCBI Taxonomy" id="2038154"/>
    <lineage>
        <taxon>Eukaryota</taxon>
        <taxon>Metazoa</taxon>
        <taxon>Ecdysozoa</taxon>
        <taxon>Arthropoda</taxon>
        <taxon>Hexapoda</taxon>
        <taxon>Insecta</taxon>
        <taxon>Pterygota</taxon>
        <taxon>Neoptera</taxon>
        <taxon>Endopterygota</taxon>
        <taxon>Coleoptera</taxon>
        <taxon>Polyphaga</taxon>
        <taxon>Elateriformia</taxon>
        <taxon>Elateroidea</taxon>
        <taxon>Elateridae</taxon>
        <taxon>Agrypninae</taxon>
        <taxon>Pyrophorini</taxon>
        <taxon>Ignelater</taxon>
    </lineage>
</organism>
<evidence type="ECO:0000256" key="2">
    <source>
        <dbReference type="ARBA" id="ARBA00022679"/>
    </source>
</evidence>
<dbReference type="InterPro" id="IPR035653">
    <property type="entry name" value="Fut8_SH3"/>
</dbReference>
<dbReference type="PROSITE" id="PS51659">
    <property type="entry name" value="GT23"/>
    <property type="match status" value="1"/>
</dbReference>
<dbReference type="CDD" id="cd11792">
    <property type="entry name" value="SH3_Fut8"/>
    <property type="match status" value="1"/>
</dbReference>
<dbReference type="InterPro" id="IPR036028">
    <property type="entry name" value="SH3-like_dom_sf"/>
</dbReference>
<protein>
    <recommendedName>
        <fullName evidence="5">GT23 domain-containing protein</fullName>
    </recommendedName>
</protein>
<dbReference type="CDD" id="cd11300">
    <property type="entry name" value="Fut8_like"/>
    <property type="match status" value="1"/>
</dbReference>
<evidence type="ECO:0000259" key="5">
    <source>
        <dbReference type="PROSITE" id="PS51659"/>
    </source>
</evidence>
<evidence type="ECO:0000256" key="3">
    <source>
        <dbReference type="PROSITE-ProRule" id="PRU00992"/>
    </source>
</evidence>
<dbReference type="EMBL" id="VTPC01090726">
    <property type="protein sequence ID" value="KAF2881553.1"/>
    <property type="molecule type" value="Genomic_DNA"/>
</dbReference>
<comment type="caution">
    <text evidence="6">The sequence shown here is derived from an EMBL/GenBank/DDBJ whole genome shotgun (WGS) entry which is preliminary data.</text>
</comment>
<dbReference type="PANTHER" id="PTHR13132">
    <property type="entry name" value="ALPHA- 1,6 -FUCOSYLTRANSFERASE"/>
    <property type="match status" value="1"/>
</dbReference>
<gene>
    <name evidence="6" type="ORF">ILUMI_24629</name>
</gene>
<comment type="similarity">
    <text evidence="3">Belongs to the glycosyltransferase 23 family.</text>
</comment>
<keyword evidence="7" id="KW-1185">Reference proteome</keyword>
<dbReference type="OrthoDB" id="2014825at2759"/>
<dbReference type="Gene3D" id="3.40.50.11350">
    <property type="match status" value="1"/>
</dbReference>
<evidence type="ECO:0000256" key="4">
    <source>
        <dbReference type="SAM" id="MobiDB-lite"/>
    </source>
</evidence>
<sequence length="630" mass="72658">MWSHRRSEEPSPTDTFATGKNPFSPAVRFIATASFVKILMVTTEVPCISLKRPKLEAAETKIAKRLKNTLEDIDILRKRNLELHKLLENHKIDQEQVLKNFQYHQADEVVRNDNVGYVVQKEVLNAENETPASVTIPELLPSLQNILDLVAQHTKWLLRNMDKLAEADGYATWRKREVSKLSNLVQRRFYQLQNPPDCRNAKQIVCDLNVHHSFGIQLHRIVFCFIVAYRTQRTLILKSDNWYYGQGRWNDVFKPISNTCIDFNENDFYDFYTQIVNLPVVIDFISPTSSYLRLAIPEDLAPRLVRLHDNPVVWWIEQILKYVYRPNEKTAAFLQNASANLGFKRPIVGVHVRRTDKIGKRRIYLATDNPEVITKARNEYPHYEILDDSTIAKTASAVNRCFLTALKGIIFDLHMLSMSDFLVCTFSSRVCRLAYEIMQNYFPDASAKVKLLDDIYYFASQSINFCTAIMAHDSNRFGEIQLLPGDLVSIDGNHWNGYSKERNMRTNQTGLFPSFKHHHRDSPPSLKFDFIIGAQLQYPRASVHSQQPPRHQPDFTPSSPTQELPLSSTCHTPSVQHYHQPLSPNNERRVRQTGPSGQRGRTRAANPNPWKSPPPTRQPPASDTHKRHYS</sequence>
<keyword evidence="1 3" id="KW-0328">Glycosyltransferase</keyword>
<dbReference type="Gene3D" id="2.30.30.40">
    <property type="entry name" value="SH3 Domains"/>
    <property type="match status" value="1"/>
</dbReference>
<name>A0A8K0CBK0_IGNLU</name>
<dbReference type="Proteomes" id="UP000801492">
    <property type="component" value="Unassembled WGS sequence"/>
</dbReference>
<accession>A0A8K0CBK0</accession>
<evidence type="ECO:0000256" key="1">
    <source>
        <dbReference type="ARBA" id="ARBA00022676"/>
    </source>
</evidence>
<dbReference type="GO" id="GO:0046921">
    <property type="term" value="F:alpha-(1-&gt;6)-fucosyltransferase activity"/>
    <property type="evidence" value="ECO:0007669"/>
    <property type="project" value="TreeGrafter"/>
</dbReference>
<dbReference type="GO" id="GO:0006487">
    <property type="term" value="P:protein N-linked glycosylation"/>
    <property type="evidence" value="ECO:0007669"/>
    <property type="project" value="TreeGrafter"/>
</dbReference>
<feature type="compositionally biased region" description="Polar residues" evidence="4">
    <location>
        <begin position="543"/>
        <end position="585"/>
    </location>
</feature>
<dbReference type="SUPFAM" id="SSF50044">
    <property type="entry name" value="SH3-domain"/>
    <property type="match status" value="1"/>
</dbReference>